<dbReference type="GeneID" id="78402226"/>
<gene>
    <name evidence="2" type="ORF">FH779_12175</name>
</gene>
<feature type="transmembrane region" description="Helical" evidence="1">
    <location>
        <begin position="87"/>
        <end position="106"/>
    </location>
</feature>
<protein>
    <submittedName>
        <fullName evidence="2">DUF4280 domain-containing protein</fullName>
    </submittedName>
</protein>
<dbReference type="RefSeq" id="WP_180904901.1">
    <property type="nucleotide sequence ID" value="NZ_CP040908.1"/>
</dbReference>
<evidence type="ECO:0000313" key="3">
    <source>
        <dbReference type="Proteomes" id="UP000510643"/>
    </source>
</evidence>
<evidence type="ECO:0000256" key="1">
    <source>
        <dbReference type="SAM" id="Phobius"/>
    </source>
</evidence>
<accession>A0A7H9DUC9</accession>
<dbReference type="AlphaFoldDB" id="A0A7H9DUC9"/>
<keyword evidence="1" id="KW-0472">Membrane</keyword>
<dbReference type="KEGG" id="efal:FH779_12175"/>
<sequence length="359" mass="37060">MAESYVPQDTMAICTMMTNGAPQMIKTTTPSNVMYSTKTQPFLTMSDNKLGGSFACKKPAKLWGGLQTLALGIALGAAIVLTGGAAAVVIIAACAVSVVAGGVALFKMAHDCDATLSIKWSESHKKVRFNQDFALLNRSFLDCPQKGKITIIMDPVIAQKAADFITNNNTKEYLWQAGSQFVMGFIGGVTAGTSAVAVGVSAIISGVMYFPSEWLGDTDWGGENVATASTASAMATDGVTATTGAGLSAAGVTTEVGGTIINKNVGNAVGGAVQHAAGEATGNVSQSLTGALRNYIGHSGLKADKYQGYKGIAGFIANIAIGTYADKKENKLADETKRVAEDFNESDKSNGINVIALDV</sequence>
<organism evidence="2 3">
    <name type="scientific">Empedobacter falsenii</name>
    <dbReference type="NCBI Taxonomy" id="343874"/>
    <lineage>
        <taxon>Bacteria</taxon>
        <taxon>Pseudomonadati</taxon>
        <taxon>Bacteroidota</taxon>
        <taxon>Flavobacteriia</taxon>
        <taxon>Flavobacteriales</taxon>
        <taxon>Weeksellaceae</taxon>
        <taxon>Empedobacter</taxon>
    </lineage>
</organism>
<reference evidence="2 3" key="1">
    <citation type="submission" date="2019-06" db="EMBL/GenBank/DDBJ databases">
        <title>Emergence of pandrug resistant Empedobacter falsenii in China.</title>
        <authorList>
            <person name="Dong N."/>
            <person name="Chen S."/>
            <person name="Zhang R."/>
        </authorList>
    </citation>
    <scope>NUCLEOTIDE SEQUENCE [LARGE SCALE GENOMIC DNA]</scope>
    <source>
        <strain evidence="2 3">1681-1</strain>
    </source>
</reference>
<evidence type="ECO:0000313" key="2">
    <source>
        <dbReference type="EMBL" id="QLL58803.1"/>
    </source>
</evidence>
<dbReference type="EMBL" id="CP040908">
    <property type="protein sequence ID" value="QLL58803.1"/>
    <property type="molecule type" value="Genomic_DNA"/>
</dbReference>
<feature type="transmembrane region" description="Helical" evidence="1">
    <location>
        <begin position="181"/>
        <end position="210"/>
    </location>
</feature>
<feature type="transmembrane region" description="Helical" evidence="1">
    <location>
        <begin position="62"/>
        <end position="81"/>
    </location>
</feature>
<keyword evidence="1" id="KW-1133">Transmembrane helix</keyword>
<proteinExistence type="predicted"/>
<keyword evidence="3" id="KW-1185">Reference proteome</keyword>
<dbReference type="Proteomes" id="UP000510643">
    <property type="component" value="Chromosome"/>
</dbReference>
<keyword evidence="1" id="KW-0812">Transmembrane</keyword>
<name>A0A7H9DUC9_9FLAO</name>